<evidence type="ECO:0000259" key="5">
    <source>
        <dbReference type="Pfam" id="PF01593"/>
    </source>
</evidence>
<sequence>MVTASILGKYGKKVLLIESRDSVGGLASTEEFAPGFKCNLINDTIKWIDPRVKKQLDLGTYGLEMVTPDLVQIALDTDDQHISFYRNADQTAASISIHSDKDAKAWKEFTNYIDNLTHFLEKLYELTPPKLPDVGLKEALSMRAMLTPVLKHGTRGLVDLLRVVPMMMPELMDEWFESELLRGAVSAAGIHRITLGPFAAATGYNLLHQHVYSDCVFHNAHFIRGGTGNLAETLLKFAKSVGVEIRTRSTVQSIDVANGVCSGVTLEGGETITAAKVVSGLDPTHTFIRLVGPAELNPSFFTQVRNIKYRGSAVRIHFALNSLPGIKGVSQDQMGTVFSISPSIEYLERAADAAKYGRIAEDPYVEFTIPSVINPDFAPEGKHVLSATVQYAP</sequence>
<dbReference type="InterPro" id="IPR002937">
    <property type="entry name" value="Amino_oxidase"/>
</dbReference>
<evidence type="ECO:0000256" key="4">
    <source>
        <dbReference type="ARBA" id="ARBA00040298"/>
    </source>
</evidence>
<dbReference type="Gene3D" id="3.50.50.60">
    <property type="entry name" value="FAD/NAD(P)-binding domain"/>
    <property type="match status" value="1"/>
</dbReference>
<feature type="non-terminal residue" evidence="6">
    <location>
        <position position="393"/>
    </location>
</feature>
<dbReference type="GO" id="GO:0005759">
    <property type="term" value="C:mitochondrial matrix"/>
    <property type="evidence" value="ECO:0007669"/>
    <property type="project" value="UniProtKB-SubCell"/>
</dbReference>
<evidence type="ECO:0000256" key="1">
    <source>
        <dbReference type="ARBA" id="ARBA00004305"/>
    </source>
</evidence>
<dbReference type="PANTHER" id="PTHR10668">
    <property type="entry name" value="PHYTOENE DEHYDROGENASE"/>
    <property type="match status" value="1"/>
</dbReference>
<dbReference type="Pfam" id="PF01593">
    <property type="entry name" value="Amino_oxidase"/>
    <property type="match status" value="1"/>
</dbReference>
<dbReference type="EMBL" id="UINC01031172">
    <property type="protein sequence ID" value="SVB16801.1"/>
    <property type="molecule type" value="Genomic_DNA"/>
</dbReference>
<dbReference type="SUPFAM" id="SSF51905">
    <property type="entry name" value="FAD/NAD(P)-binding domain"/>
    <property type="match status" value="1"/>
</dbReference>
<dbReference type="PANTHER" id="PTHR10668:SF103">
    <property type="entry name" value="PYRIDINE NUCLEOTIDE-DISULFIDE OXIDOREDUCTASE DOMAIN-CONTAINING PROTEIN 2"/>
    <property type="match status" value="1"/>
</dbReference>
<organism evidence="6">
    <name type="scientific">marine metagenome</name>
    <dbReference type="NCBI Taxonomy" id="408172"/>
    <lineage>
        <taxon>unclassified sequences</taxon>
        <taxon>metagenomes</taxon>
        <taxon>ecological metagenomes</taxon>
    </lineage>
</organism>
<gene>
    <name evidence="6" type="ORF">METZ01_LOCUS169655</name>
</gene>
<comment type="subcellular location">
    <subcellularLocation>
        <location evidence="1">Mitochondrion matrix</location>
    </subcellularLocation>
</comment>
<evidence type="ECO:0000256" key="2">
    <source>
        <dbReference type="ARBA" id="ARBA00037217"/>
    </source>
</evidence>
<protein>
    <recommendedName>
        <fullName evidence="4">Pyridine nucleotide-disulfide oxidoreductase domain-containing protein 2</fullName>
    </recommendedName>
</protein>
<evidence type="ECO:0000313" key="6">
    <source>
        <dbReference type="EMBL" id="SVB16801.1"/>
    </source>
</evidence>
<reference evidence="6" key="1">
    <citation type="submission" date="2018-05" db="EMBL/GenBank/DDBJ databases">
        <authorList>
            <person name="Lanie J.A."/>
            <person name="Ng W.-L."/>
            <person name="Kazmierczak K.M."/>
            <person name="Andrzejewski T.M."/>
            <person name="Davidsen T.M."/>
            <person name="Wayne K.J."/>
            <person name="Tettelin H."/>
            <person name="Glass J.I."/>
            <person name="Rusch D."/>
            <person name="Podicherti R."/>
            <person name="Tsui H.-C.T."/>
            <person name="Winkler M.E."/>
        </authorList>
    </citation>
    <scope>NUCLEOTIDE SEQUENCE</scope>
</reference>
<name>A0A382BTF5_9ZZZZ</name>
<dbReference type="InterPro" id="IPR036188">
    <property type="entry name" value="FAD/NAD-bd_sf"/>
</dbReference>
<dbReference type="GO" id="GO:0016491">
    <property type="term" value="F:oxidoreductase activity"/>
    <property type="evidence" value="ECO:0007669"/>
    <property type="project" value="InterPro"/>
</dbReference>
<feature type="domain" description="Amine oxidase" evidence="5">
    <location>
        <begin position="2"/>
        <end position="313"/>
    </location>
</feature>
<comment type="function">
    <text evidence="2">Probable oxidoreductase that may play a role as regulator of mitochondrial function.</text>
</comment>
<proteinExistence type="predicted"/>
<comment type="subunit">
    <text evidence="3">Interacts with COX5B; this interaction may contribute to localize PYROXD2 to the inner face of the inner mitochondrial membrane.</text>
</comment>
<dbReference type="AlphaFoldDB" id="A0A382BTF5"/>
<accession>A0A382BTF5</accession>
<evidence type="ECO:0000256" key="3">
    <source>
        <dbReference type="ARBA" id="ARBA00038825"/>
    </source>
</evidence>